<dbReference type="Proteomes" id="UP001597357">
    <property type="component" value="Unassembled WGS sequence"/>
</dbReference>
<evidence type="ECO:0000256" key="3">
    <source>
        <dbReference type="SAM" id="SignalP"/>
    </source>
</evidence>
<reference evidence="5" key="1">
    <citation type="journal article" date="2019" name="Int. J. Syst. Evol. Microbiol.">
        <title>The Global Catalogue of Microorganisms (GCM) 10K type strain sequencing project: providing services to taxonomists for standard genome sequencing and annotation.</title>
        <authorList>
            <consortium name="The Broad Institute Genomics Platform"/>
            <consortium name="The Broad Institute Genome Sequencing Center for Infectious Disease"/>
            <person name="Wu L."/>
            <person name="Ma J."/>
        </authorList>
    </citation>
    <scope>NUCLEOTIDE SEQUENCE [LARGE SCALE GENOMIC DNA]</scope>
    <source>
        <strain evidence="5">KCTC 42255</strain>
    </source>
</reference>
<dbReference type="RefSeq" id="WP_379047135.1">
    <property type="nucleotide sequence ID" value="NZ_JBHULZ010000041.1"/>
</dbReference>
<gene>
    <name evidence="4" type="ORF">ACFSQ0_08925</name>
</gene>
<evidence type="ECO:0000256" key="2">
    <source>
        <dbReference type="SAM" id="Phobius"/>
    </source>
</evidence>
<feature type="chain" id="PRO_5046519683" description="LPXTG cell wall anchor domain-containing protein" evidence="3">
    <location>
        <begin position="23"/>
        <end position="81"/>
    </location>
</feature>
<feature type="transmembrane region" description="Helical" evidence="2">
    <location>
        <begin position="58"/>
        <end position="74"/>
    </location>
</feature>
<evidence type="ECO:0000313" key="4">
    <source>
        <dbReference type="EMBL" id="MFD2698111.1"/>
    </source>
</evidence>
<keyword evidence="2" id="KW-0812">Transmembrane</keyword>
<keyword evidence="5" id="KW-1185">Reference proteome</keyword>
<keyword evidence="3" id="KW-0732">Signal</keyword>
<keyword evidence="2" id="KW-1133">Transmembrane helix</keyword>
<organism evidence="4 5">
    <name type="scientific">Mesonia sediminis</name>
    <dbReference type="NCBI Taxonomy" id="1703946"/>
    <lineage>
        <taxon>Bacteria</taxon>
        <taxon>Pseudomonadati</taxon>
        <taxon>Bacteroidota</taxon>
        <taxon>Flavobacteriia</taxon>
        <taxon>Flavobacteriales</taxon>
        <taxon>Flavobacteriaceae</taxon>
        <taxon>Mesonia</taxon>
    </lineage>
</organism>
<protein>
    <recommendedName>
        <fullName evidence="6">LPXTG cell wall anchor domain-containing protein</fullName>
    </recommendedName>
</protein>
<name>A0ABW5SE96_9FLAO</name>
<feature type="region of interest" description="Disordered" evidence="1">
    <location>
        <begin position="26"/>
        <end position="51"/>
    </location>
</feature>
<evidence type="ECO:0000313" key="5">
    <source>
        <dbReference type="Proteomes" id="UP001597357"/>
    </source>
</evidence>
<comment type="caution">
    <text evidence="4">The sequence shown here is derived from an EMBL/GenBank/DDBJ whole genome shotgun (WGS) entry which is preliminary data.</text>
</comment>
<feature type="signal peptide" evidence="3">
    <location>
        <begin position="1"/>
        <end position="22"/>
    </location>
</feature>
<evidence type="ECO:0008006" key="6">
    <source>
        <dbReference type="Google" id="ProtNLM"/>
    </source>
</evidence>
<keyword evidence="2" id="KW-0472">Membrane</keyword>
<evidence type="ECO:0000256" key="1">
    <source>
        <dbReference type="SAM" id="MobiDB-lite"/>
    </source>
</evidence>
<accession>A0ABW5SE96</accession>
<proteinExistence type="predicted"/>
<sequence length="81" mass="8813">MKRIFKLIAIVAILLWAIDSSAFQYSAATKSPPPPNDAATRANPQGIPPPPGLNIDNQTWLLLLTAGGIGIIYFRKRNQKA</sequence>
<dbReference type="EMBL" id="JBHULZ010000041">
    <property type="protein sequence ID" value="MFD2698111.1"/>
    <property type="molecule type" value="Genomic_DNA"/>
</dbReference>